<comment type="caution">
    <text evidence="2">The sequence shown here is derived from an EMBL/GenBank/DDBJ whole genome shotgun (WGS) entry which is preliminary data.</text>
</comment>
<sequence>MKLIHAPTSPFVRKVMAVAHETGLAGRIEIAFNGASPLQRDPALVGHNPLGKIPALILDDGSTLYDSPVICEYLAAAAGDATIFPPAGPARWAALTRQALADGLLDAAIANRYERLLRPEDKRWQGWTDAQLAKVAGALEEIEKLAPALSADLDAPPTIGAIAIGCALGYLDFRYADLDWRQGRPAAAAWFAAFDERPSMAATRPREHVA</sequence>
<accession>A0A9X2PE68</accession>
<name>A0A9X2PE68_9HYPH</name>
<dbReference type="PROSITE" id="PS50404">
    <property type="entry name" value="GST_NTER"/>
    <property type="match status" value="1"/>
</dbReference>
<evidence type="ECO:0000313" key="3">
    <source>
        <dbReference type="Proteomes" id="UP001151088"/>
    </source>
</evidence>
<dbReference type="EMBL" id="JANTHZ010000001">
    <property type="protein sequence ID" value="MCS0494325.1"/>
    <property type="molecule type" value="Genomic_DNA"/>
</dbReference>
<organism evidence="2 3">
    <name type="scientific">Ancylobacter mangrovi</name>
    <dbReference type="NCBI Taxonomy" id="2972472"/>
    <lineage>
        <taxon>Bacteria</taxon>
        <taxon>Pseudomonadati</taxon>
        <taxon>Pseudomonadota</taxon>
        <taxon>Alphaproteobacteria</taxon>
        <taxon>Hyphomicrobiales</taxon>
        <taxon>Xanthobacteraceae</taxon>
        <taxon>Ancylobacter</taxon>
    </lineage>
</organism>
<feature type="domain" description="GST N-terminal" evidence="1">
    <location>
        <begin position="1"/>
        <end position="82"/>
    </location>
</feature>
<dbReference type="CDD" id="cd03205">
    <property type="entry name" value="GST_C_6"/>
    <property type="match status" value="1"/>
</dbReference>
<dbReference type="Gene3D" id="1.20.1050.10">
    <property type="match status" value="1"/>
</dbReference>
<dbReference type="Gene3D" id="3.40.30.10">
    <property type="entry name" value="Glutaredoxin"/>
    <property type="match status" value="1"/>
</dbReference>
<dbReference type="InterPro" id="IPR036249">
    <property type="entry name" value="Thioredoxin-like_sf"/>
</dbReference>
<dbReference type="CDD" id="cd03049">
    <property type="entry name" value="GST_N_3"/>
    <property type="match status" value="1"/>
</dbReference>
<evidence type="ECO:0000313" key="2">
    <source>
        <dbReference type="EMBL" id="MCS0494325.1"/>
    </source>
</evidence>
<keyword evidence="3" id="KW-1185">Reference proteome</keyword>
<dbReference type="PANTHER" id="PTHR43968">
    <property type="match status" value="1"/>
</dbReference>
<dbReference type="GO" id="GO:0005737">
    <property type="term" value="C:cytoplasm"/>
    <property type="evidence" value="ECO:0007669"/>
    <property type="project" value="TreeGrafter"/>
</dbReference>
<dbReference type="SUPFAM" id="SSF47616">
    <property type="entry name" value="GST C-terminal domain-like"/>
    <property type="match status" value="1"/>
</dbReference>
<dbReference type="InterPro" id="IPR050983">
    <property type="entry name" value="GST_Omega/HSP26"/>
</dbReference>
<dbReference type="Pfam" id="PF13409">
    <property type="entry name" value="GST_N_2"/>
    <property type="match status" value="1"/>
</dbReference>
<evidence type="ECO:0000259" key="1">
    <source>
        <dbReference type="PROSITE" id="PS50404"/>
    </source>
</evidence>
<reference evidence="2" key="1">
    <citation type="submission" date="2022-08" db="EMBL/GenBank/DDBJ databases">
        <authorList>
            <person name="Li F."/>
        </authorList>
    </citation>
    <scope>NUCLEOTIDE SEQUENCE</scope>
    <source>
        <strain evidence="2">MQZ15Z-1</strain>
    </source>
</reference>
<gene>
    <name evidence="2" type="ORF">NVS89_04390</name>
</gene>
<dbReference type="Pfam" id="PF13410">
    <property type="entry name" value="GST_C_2"/>
    <property type="match status" value="1"/>
</dbReference>
<proteinExistence type="predicted"/>
<dbReference type="PANTHER" id="PTHR43968:SF6">
    <property type="entry name" value="GLUTATHIONE S-TRANSFERASE OMEGA"/>
    <property type="match status" value="1"/>
</dbReference>
<dbReference type="Proteomes" id="UP001151088">
    <property type="component" value="Unassembled WGS sequence"/>
</dbReference>
<dbReference type="SUPFAM" id="SSF52833">
    <property type="entry name" value="Thioredoxin-like"/>
    <property type="match status" value="1"/>
</dbReference>
<dbReference type="RefSeq" id="WP_258731267.1">
    <property type="nucleotide sequence ID" value="NZ_JANTHZ010000001.1"/>
</dbReference>
<dbReference type="AlphaFoldDB" id="A0A9X2PE68"/>
<dbReference type="InterPro" id="IPR036282">
    <property type="entry name" value="Glutathione-S-Trfase_C_sf"/>
</dbReference>
<protein>
    <submittedName>
        <fullName evidence="2">Glutathione S-transferase</fullName>
    </submittedName>
</protein>
<dbReference type="InterPro" id="IPR004045">
    <property type="entry name" value="Glutathione_S-Trfase_N"/>
</dbReference>